<dbReference type="AlphaFoldDB" id="A0A062V7M2"/>
<sequence length="52" mass="5814">MNALDILVYICEKREEFIAKGFNAQDALTKAKHAIAEEYHICSASITKLITS</sequence>
<dbReference type="Proteomes" id="UP000027153">
    <property type="component" value="Unassembled WGS sequence"/>
</dbReference>
<dbReference type="OrthoDB" id="374322at2157"/>
<evidence type="ECO:0000313" key="1">
    <source>
        <dbReference type="EMBL" id="KCZ71370.1"/>
    </source>
</evidence>
<dbReference type="EMBL" id="JMIY01000005">
    <property type="protein sequence ID" value="KCZ71370.1"/>
    <property type="molecule type" value="Genomic_DNA"/>
</dbReference>
<name>A0A062V7M2_9EURY</name>
<protein>
    <submittedName>
        <fullName evidence="1">Uncharacterized protein</fullName>
    </submittedName>
</protein>
<gene>
    <name evidence="1" type="ORF">ANME2D_02097</name>
</gene>
<accession>A0A062V7M2</accession>
<evidence type="ECO:0000313" key="2">
    <source>
        <dbReference type="Proteomes" id="UP000027153"/>
    </source>
</evidence>
<proteinExistence type="predicted"/>
<keyword evidence="2" id="KW-1185">Reference proteome</keyword>
<comment type="caution">
    <text evidence="1">The sequence shown here is derived from an EMBL/GenBank/DDBJ whole genome shotgun (WGS) entry which is preliminary data.</text>
</comment>
<reference evidence="1 2" key="1">
    <citation type="journal article" date="2013" name="Nature">
        <title>Anaerobic oxidation of methane coupled to nitrate reduction in a novel archaeal lineage.</title>
        <authorList>
            <person name="Haroon M.F."/>
            <person name="Hu S."/>
            <person name="Shi Y."/>
            <person name="Imelfort M."/>
            <person name="Keller J."/>
            <person name="Hugenholtz P."/>
            <person name="Yuan Z."/>
            <person name="Tyson G.W."/>
        </authorList>
    </citation>
    <scope>NUCLEOTIDE SEQUENCE [LARGE SCALE GENOMIC DNA]</scope>
    <source>
        <strain evidence="1 2">ANME-2d</strain>
    </source>
</reference>
<dbReference type="RefSeq" id="WP_157834060.1">
    <property type="nucleotide sequence ID" value="NZ_JMIY01000005.1"/>
</dbReference>
<organism evidence="1 2">
    <name type="scientific">Candidatus Methanoperedens nitratireducens</name>
    <dbReference type="NCBI Taxonomy" id="1392998"/>
    <lineage>
        <taxon>Archaea</taxon>
        <taxon>Methanobacteriati</taxon>
        <taxon>Methanobacteriota</taxon>
        <taxon>Stenosarchaea group</taxon>
        <taxon>Methanomicrobia</taxon>
        <taxon>Methanosarcinales</taxon>
        <taxon>ANME-2 cluster</taxon>
        <taxon>Candidatus Methanoperedentaceae</taxon>
        <taxon>Candidatus Methanoperedens</taxon>
    </lineage>
</organism>